<keyword evidence="11 14" id="KW-1133">Transmembrane helix</keyword>
<keyword evidence="6" id="KW-0808">Transferase</keyword>
<dbReference type="Pfam" id="PF02743">
    <property type="entry name" value="dCache_1"/>
    <property type="match status" value="1"/>
</dbReference>
<evidence type="ECO:0000256" key="1">
    <source>
        <dbReference type="ARBA" id="ARBA00000085"/>
    </source>
</evidence>
<name>A0A498R4R8_9FIRM</name>
<keyword evidence="12" id="KW-0902">Two-component regulatory system</keyword>
<keyword evidence="10" id="KW-0067">ATP-binding</keyword>
<comment type="subcellular location">
    <subcellularLocation>
        <location evidence="2">Cell membrane</location>
        <topology evidence="2">Multi-pass membrane protein</topology>
    </subcellularLocation>
</comment>
<keyword evidence="4" id="KW-1003">Cell membrane</keyword>
<dbReference type="GO" id="GO:0000155">
    <property type="term" value="F:phosphorelay sensor kinase activity"/>
    <property type="evidence" value="ECO:0007669"/>
    <property type="project" value="InterPro"/>
</dbReference>
<dbReference type="SUPFAM" id="SSF47384">
    <property type="entry name" value="Homodimeric domain of signal transducing histidine kinase"/>
    <property type="match status" value="1"/>
</dbReference>
<dbReference type="Pfam" id="PF02518">
    <property type="entry name" value="HATPase_c"/>
    <property type="match status" value="1"/>
</dbReference>
<dbReference type="InterPro" id="IPR005467">
    <property type="entry name" value="His_kinase_dom"/>
</dbReference>
<dbReference type="EC" id="2.7.13.3" evidence="3"/>
<dbReference type="Gene3D" id="3.30.450.20">
    <property type="entry name" value="PAS domain"/>
    <property type="match status" value="1"/>
</dbReference>
<evidence type="ECO:0000256" key="12">
    <source>
        <dbReference type="ARBA" id="ARBA00023012"/>
    </source>
</evidence>
<keyword evidence="9" id="KW-0418">Kinase</keyword>
<organism evidence="16 17">
    <name type="scientific">Lucifera butyrica</name>
    <dbReference type="NCBI Taxonomy" id="1351585"/>
    <lineage>
        <taxon>Bacteria</taxon>
        <taxon>Bacillati</taxon>
        <taxon>Bacillota</taxon>
        <taxon>Negativicutes</taxon>
        <taxon>Veillonellales</taxon>
        <taxon>Veillonellaceae</taxon>
        <taxon>Lucifera</taxon>
    </lineage>
</organism>
<feature type="transmembrane region" description="Helical" evidence="14">
    <location>
        <begin position="266"/>
        <end position="287"/>
    </location>
</feature>
<evidence type="ECO:0000256" key="3">
    <source>
        <dbReference type="ARBA" id="ARBA00012438"/>
    </source>
</evidence>
<gene>
    <name evidence="16" type="ORF">LUCI_0469</name>
</gene>
<dbReference type="InterPro" id="IPR003661">
    <property type="entry name" value="HisK_dim/P_dom"/>
</dbReference>
<evidence type="ECO:0000256" key="13">
    <source>
        <dbReference type="ARBA" id="ARBA00023136"/>
    </source>
</evidence>
<dbReference type="Pfam" id="PF00512">
    <property type="entry name" value="HisKA"/>
    <property type="match status" value="1"/>
</dbReference>
<keyword evidence="7 14" id="KW-0812">Transmembrane</keyword>
<evidence type="ECO:0000256" key="6">
    <source>
        <dbReference type="ARBA" id="ARBA00022679"/>
    </source>
</evidence>
<dbReference type="Proteomes" id="UP000277811">
    <property type="component" value="Unassembled WGS sequence"/>
</dbReference>
<evidence type="ECO:0000313" key="17">
    <source>
        <dbReference type="Proteomes" id="UP000277811"/>
    </source>
</evidence>
<dbReference type="CDD" id="cd00082">
    <property type="entry name" value="HisKA"/>
    <property type="match status" value="1"/>
</dbReference>
<dbReference type="SMART" id="SM00387">
    <property type="entry name" value="HATPase_c"/>
    <property type="match status" value="1"/>
</dbReference>
<sequence length="533" mass="59596">MGKWVRNAIVVLLTLVFAGLVSHYFYANYLSVMADYEKEVQHTSYALELYFNGHLKAMQLLAAQKEVVSLDPVQAYAKLANMREQFHLADAALIDQNGDFLVRLNSSLLPRIDDPDSVAKAFQGRPIVSGQLRQPASGKILAGWLVPIFNAKGDIKAALTGIVTGEDIGNILNNSKPANDQCIFILDSNGKMIYHPWGREIYDREANLVHGRRDYYRQNQGIFTRWSPVERMEKLYVYSAVNNADWRVVMAIPVRSVYWAIWQKSAPGIAVLSLILLSVFLLMRILWQAAGHEKELERQRLERMDSVNQLAAGLAHEIRNPLTSIKGFIQLMQLRKGQVPSASHLELILSEIDRIEHLVNEFRQLARPVKKLSLQPVDLDQILQDVTLFMQSQAINKNAVLDYQSQGSCMVLGDANQLKQVWINLLRNAVEAIPKGGYIQVTLLAAGEEAVVIVRDNGAGIAPDALKKLGTPFFTTKEKGTGLGLSVCYAIIHEHRGRIQVESSLGQGTAFIVRLPREENPSMKMVQDPLAVP</sequence>
<evidence type="ECO:0000256" key="4">
    <source>
        <dbReference type="ARBA" id="ARBA00022475"/>
    </source>
</evidence>
<evidence type="ECO:0000256" key="14">
    <source>
        <dbReference type="SAM" id="Phobius"/>
    </source>
</evidence>
<dbReference type="InterPro" id="IPR036097">
    <property type="entry name" value="HisK_dim/P_sf"/>
</dbReference>
<evidence type="ECO:0000256" key="10">
    <source>
        <dbReference type="ARBA" id="ARBA00022840"/>
    </source>
</evidence>
<dbReference type="PANTHER" id="PTHR43065:SF10">
    <property type="entry name" value="PEROXIDE STRESS-ACTIVATED HISTIDINE KINASE MAK3"/>
    <property type="match status" value="1"/>
</dbReference>
<evidence type="ECO:0000259" key="15">
    <source>
        <dbReference type="PROSITE" id="PS50109"/>
    </source>
</evidence>
<dbReference type="Gene3D" id="3.30.565.10">
    <property type="entry name" value="Histidine kinase-like ATPase, C-terminal domain"/>
    <property type="match status" value="1"/>
</dbReference>
<evidence type="ECO:0000313" key="16">
    <source>
        <dbReference type="EMBL" id="VBB05262.1"/>
    </source>
</evidence>
<keyword evidence="5" id="KW-0597">Phosphoprotein</keyword>
<dbReference type="RefSeq" id="WP_122626258.1">
    <property type="nucleotide sequence ID" value="NZ_UPPP01000054.1"/>
</dbReference>
<dbReference type="EMBL" id="UPPP01000054">
    <property type="protein sequence ID" value="VBB05262.1"/>
    <property type="molecule type" value="Genomic_DNA"/>
</dbReference>
<dbReference type="PANTHER" id="PTHR43065">
    <property type="entry name" value="SENSOR HISTIDINE KINASE"/>
    <property type="match status" value="1"/>
</dbReference>
<dbReference type="InterPro" id="IPR003594">
    <property type="entry name" value="HATPase_dom"/>
</dbReference>
<protein>
    <recommendedName>
        <fullName evidence="3">histidine kinase</fullName>
        <ecNumber evidence="3">2.7.13.3</ecNumber>
    </recommendedName>
</protein>
<accession>A0A498R4R8</accession>
<keyword evidence="13 14" id="KW-0472">Membrane</keyword>
<dbReference type="SMART" id="SM00388">
    <property type="entry name" value="HisKA"/>
    <property type="match status" value="1"/>
</dbReference>
<dbReference type="GO" id="GO:0005524">
    <property type="term" value="F:ATP binding"/>
    <property type="evidence" value="ECO:0007669"/>
    <property type="project" value="UniProtKB-KW"/>
</dbReference>
<evidence type="ECO:0000256" key="2">
    <source>
        <dbReference type="ARBA" id="ARBA00004651"/>
    </source>
</evidence>
<dbReference type="GO" id="GO:0005886">
    <property type="term" value="C:plasma membrane"/>
    <property type="evidence" value="ECO:0007669"/>
    <property type="project" value="UniProtKB-SubCell"/>
</dbReference>
<dbReference type="PROSITE" id="PS50109">
    <property type="entry name" value="HIS_KIN"/>
    <property type="match status" value="1"/>
</dbReference>
<feature type="domain" description="Histidine kinase" evidence="15">
    <location>
        <begin position="313"/>
        <end position="519"/>
    </location>
</feature>
<keyword evidence="8" id="KW-0547">Nucleotide-binding</keyword>
<evidence type="ECO:0000256" key="5">
    <source>
        <dbReference type="ARBA" id="ARBA00022553"/>
    </source>
</evidence>
<comment type="catalytic activity">
    <reaction evidence="1">
        <text>ATP + protein L-histidine = ADP + protein N-phospho-L-histidine.</text>
        <dbReference type="EC" id="2.7.13.3"/>
    </reaction>
</comment>
<dbReference type="PRINTS" id="PR00344">
    <property type="entry name" value="BCTRLSENSOR"/>
</dbReference>
<evidence type="ECO:0000256" key="7">
    <source>
        <dbReference type="ARBA" id="ARBA00022692"/>
    </source>
</evidence>
<evidence type="ECO:0000256" key="8">
    <source>
        <dbReference type="ARBA" id="ARBA00022741"/>
    </source>
</evidence>
<evidence type="ECO:0000256" key="11">
    <source>
        <dbReference type="ARBA" id="ARBA00022989"/>
    </source>
</evidence>
<dbReference type="OrthoDB" id="9806130at2"/>
<dbReference type="InterPro" id="IPR033479">
    <property type="entry name" value="dCache_1"/>
</dbReference>
<evidence type="ECO:0000256" key="9">
    <source>
        <dbReference type="ARBA" id="ARBA00022777"/>
    </source>
</evidence>
<proteinExistence type="predicted"/>
<dbReference type="AlphaFoldDB" id="A0A498R4R8"/>
<dbReference type="InterPro" id="IPR036890">
    <property type="entry name" value="HATPase_C_sf"/>
</dbReference>
<dbReference type="SUPFAM" id="SSF55874">
    <property type="entry name" value="ATPase domain of HSP90 chaperone/DNA topoisomerase II/histidine kinase"/>
    <property type="match status" value="1"/>
</dbReference>
<dbReference type="InterPro" id="IPR004358">
    <property type="entry name" value="Sig_transdc_His_kin-like_C"/>
</dbReference>
<dbReference type="Gene3D" id="1.10.287.130">
    <property type="match status" value="1"/>
</dbReference>
<reference evidence="16 17" key="1">
    <citation type="submission" date="2018-06" db="EMBL/GenBank/DDBJ databases">
        <authorList>
            <person name="Strepis N."/>
        </authorList>
    </citation>
    <scope>NUCLEOTIDE SEQUENCE [LARGE SCALE GENOMIC DNA]</scope>
    <source>
        <strain evidence="16">LUCI</strain>
    </source>
</reference>
<keyword evidence="17" id="KW-1185">Reference proteome</keyword>